<evidence type="ECO:0000256" key="10">
    <source>
        <dbReference type="ARBA" id="ARBA00023136"/>
    </source>
</evidence>
<evidence type="ECO:0000256" key="1">
    <source>
        <dbReference type="ARBA" id="ARBA00004477"/>
    </source>
</evidence>
<evidence type="ECO:0000256" key="9">
    <source>
        <dbReference type="ARBA" id="ARBA00022989"/>
    </source>
</evidence>
<comment type="subcellular location">
    <subcellularLocation>
        <location evidence="1 12">Endoplasmic reticulum membrane</location>
        <topology evidence="1 12">Multi-pass membrane protein</topology>
    </subcellularLocation>
</comment>
<dbReference type="UniPathway" id="UPA00196"/>
<dbReference type="GO" id="GO:0006506">
    <property type="term" value="P:GPI anchor biosynthetic process"/>
    <property type="evidence" value="ECO:0007669"/>
    <property type="project" value="UniProtKB-UniPathway"/>
</dbReference>
<accession>A0A6A6F887</accession>
<dbReference type="Proteomes" id="UP000799539">
    <property type="component" value="Unassembled WGS sequence"/>
</dbReference>
<evidence type="ECO:0000256" key="4">
    <source>
        <dbReference type="ARBA" id="ARBA00022502"/>
    </source>
</evidence>
<evidence type="ECO:0000256" key="2">
    <source>
        <dbReference type="ARBA" id="ARBA00004687"/>
    </source>
</evidence>
<sequence>MAVSSTVGLHSFQAKTIIFVALLIFRIINSQLVQTFFQPDEYFQALEPAWRIAFGPDSGAWITWEWREGLRTSVHPYLFAAAYKVASQICELVRANEQFRAAVLLAAPRMLQAFWAAGMDLLTWRMACKLYGPGHAAAFAALALTVLSPWQWFCSVRTFSNSIETMLTIFSLTYFPWGRFLLQPHDQQQPGQRRLARDDPRSSSSLYSALAAAAAAFYLRPTNIIIWLSISACLVWYSRSIAKAAALIQAAFIVGSAVVVAFAGADRIYYKAWAFPPLRFLQFNIVQSLAVFYGKNRPDYYLTEGLPLLLTTALPFAAIGLYSSLRGANMSVGTQNIIRVRTASILATTVVAMVLALSTISHKEMRFIYPLLPILHVLAARPLASIFGTRNSVRLSILVMGVGINAFIAFYVSFVHQRGVIDVMHYIRHRQDSWHGSSPTGDLRLATAANVSVGFLMPCHSTPWRSHLVHPQIEAWALTCEPPIHVPMEARDGYLDEADVFYADPVKWLNENMQDRSRISVSSDWEDTAVSGNEDTRRKWPHYFVAFAQLQPTMSQVLEGSRYKECKRFFNTHWHDDGRRKGDVVVWCMRR</sequence>
<evidence type="ECO:0000256" key="3">
    <source>
        <dbReference type="ARBA" id="ARBA00006065"/>
    </source>
</evidence>
<feature type="transmembrane region" description="Helical" evidence="12">
    <location>
        <begin position="246"/>
        <end position="265"/>
    </location>
</feature>
<gene>
    <name evidence="13" type="ORF">CERZMDRAFT_107281</name>
</gene>
<evidence type="ECO:0000313" key="13">
    <source>
        <dbReference type="EMBL" id="KAF2209071.1"/>
    </source>
</evidence>
<comment type="similarity">
    <text evidence="3">Belongs to the glycosyltransferase 22 family. PIGB subfamily.</text>
</comment>
<feature type="transmembrane region" description="Helical" evidence="12">
    <location>
        <begin position="337"/>
        <end position="360"/>
    </location>
</feature>
<protein>
    <recommendedName>
        <fullName evidence="12">Mannosyltransferase</fullName>
        <ecNumber evidence="12">2.4.1.-</ecNumber>
    </recommendedName>
</protein>
<comment type="function">
    <text evidence="11">Mannosyltransferase involved in glycosylphosphatidylinositol-anchor biosynthesis. Transfers the third mannose to Man2-GlcN-acyl-PI during GPI precursor assembly.</text>
</comment>
<feature type="transmembrane region" description="Helical" evidence="12">
    <location>
        <begin position="130"/>
        <end position="153"/>
    </location>
</feature>
<evidence type="ECO:0000256" key="8">
    <source>
        <dbReference type="ARBA" id="ARBA00022824"/>
    </source>
</evidence>
<evidence type="ECO:0000256" key="5">
    <source>
        <dbReference type="ARBA" id="ARBA00022676"/>
    </source>
</evidence>
<feature type="transmembrane region" description="Helical" evidence="12">
    <location>
        <begin position="367"/>
        <end position="387"/>
    </location>
</feature>
<dbReference type="EC" id="2.4.1.-" evidence="12"/>
<proteinExistence type="inferred from homology"/>
<dbReference type="AlphaFoldDB" id="A0A6A6F887"/>
<evidence type="ECO:0000256" key="7">
    <source>
        <dbReference type="ARBA" id="ARBA00022692"/>
    </source>
</evidence>
<organism evidence="13 14">
    <name type="scientific">Cercospora zeae-maydis SCOH1-5</name>
    <dbReference type="NCBI Taxonomy" id="717836"/>
    <lineage>
        <taxon>Eukaryota</taxon>
        <taxon>Fungi</taxon>
        <taxon>Dikarya</taxon>
        <taxon>Ascomycota</taxon>
        <taxon>Pezizomycotina</taxon>
        <taxon>Dothideomycetes</taxon>
        <taxon>Dothideomycetidae</taxon>
        <taxon>Mycosphaerellales</taxon>
        <taxon>Mycosphaerellaceae</taxon>
        <taxon>Cercospora</taxon>
    </lineage>
</organism>
<feature type="transmembrane region" description="Helical" evidence="12">
    <location>
        <begin position="12"/>
        <end position="28"/>
    </location>
</feature>
<keyword evidence="6 13" id="KW-0808">Transferase</keyword>
<comment type="pathway">
    <text evidence="2">Glycolipid biosynthesis; glycosylphosphatidylinositol-anchor biosynthesis.</text>
</comment>
<evidence type="ECO:0000256" key="12">
    <source>
        <dbReference type="RuleBase" id="RU363075"/>
    </source>
</evidence>
<feature type="transmembrane region" description="Helical" evidence="12">
    <location>
        <begin position="306"/>
        <end position="325"/>
    </location>
</feature>
<dbReference type="PANTHER" id="PTHR22760:SF4">
    <property type="entry name" value="GPI MANNOSYLTRANSFERASE 3"/>
    <property type="match status" value="1"/>
</dbReference>
<keyword evidence="10 12" id="KW-0472">Membrane</keyword>
<dbReference type="InterPro" id="IPR005599">
    <property type="entry name" value="GPI_mannosylTrfase"/>
</dbReference>
<dbReference type="EMBL" id="ML992689">
    <property type="protein sequence ID" value="KAF2209071.1"/>
    <property type="molecule type" value="Genomic_DNA"/>
</dbReference>
<keyword evidence="9 12" id="KW-1133">Transmembrane helix</keyword>
<dbReference type="GO" id="GO:0005789">
    <property type="term" value="C:endoplasmic reticulum membrane"/>
    <property type="evidence" value="ECO:0007669"/>
    <property type="project" value="UniProtKB-SubCell"/>
</dbReference>
<keyword evidence="14" id="KW-1185">Reference proteome</keyword>
<name>A0A6A6F887_9PEZI</name>
<keyword evidence="7 12" id="KW-0812">Transmembrane</keyword>
<evidence type="ECO:0000313" key="14">
    <source>
        <dbReference type="Proteomes" id="UP000799539"/>
    </source>
</evidence>
<feature type="transmembrane region" description="Helical" evidence="12">
    <location>
        <begin position="393"/>
        <end position="414"/>
    </location>
</feature>
<reference evidence="13" key="1">
    <citation type="journal article" date="2020" name="Stud. Mycol.">
        <title>101 Dothideomycetes genomes: a test case for predicting lifestyles and emergence of pathogens.</title>
        <authorList>
            <person name="Haridas S."/>
            <person name="Albert R."/>
            <person name="Binder M."/>
            <person name="Bloem J."/>
            <person name="Labutti K."/>
            <person name="Salamov A."/>
            <person name="Andreopoulos B."/>
            <person name="Baker S."/>
            <person name="Barry K."/>
            <person name="Bills G."/>
            <person name="Bluhm B."/>
            <person name="Cannon C."/>
            <person name="Castanera R."/>
            <person name="Culley D."/>
            <person name="Daum C."/>
            <person name="Ezra D."/>
            <person name="Gonzalez J."/>
            <person name="Henrissat B."/>
            <person name="Kuo A."/>
            <person name="Liang C."/>
            <person name="Lipzen A."/>
            <person name="Lutzoni F."/>
            <person name="Magnuson J."/>
            <person name="Mondo S."/>
            <person name="Nolan M."/>
            <person name="Ohm R."/>
            <person name="Pangilinan J."/>
            <person name="Park H.-J."/>
            <person name="Ramirez L."/>
            <person name="Alfaro M."/>
            <person name="Sun H."/>
            <person name="Tritt A."/>
            <person name="Yoshinaga Y."/>
            <person name="Zwiers L.-H."/>
            <person name="Turgeon B."/>
            <person name="Goodwin S."/>
            <person name="Spatafora J."/>
            <person name="Crous P."/>
            <person name="Grigoriev I."/>
        </authorList>
    </citation>
    <scope>NUCLEOTIDE SEQUENCE</scope>
    <source>
        <strain evidence="13">SCOH1-5</strain>
    </source>
</reference>
<keyword evidence="5 12" id="KW-0328">Glycosyltransferase</keyword>
<dbReference type="Pfam" id="PF03901">
    <property type="entry name" value="Glyco_transf_22"/>
    <property type="match status" value="1"/>
</dbReference>
<keyword evidence="8 12" id="KW-0256">Endoplasmic reticulum</keyword>
<feature type="transmembrane region" description="Helical" evidence="12">
    <location>
        <begin position="277"/>
        <end position="294"/>
    </location>
</feature>
<dbReference type="OrthoDB" id="416834at2759"/>
<feature type="transmembrane region" description="Helical" evidence="12">
    <location>
        <begin position="224"/>
        <end position="239"/>
    </location>
</feature>
<dbReference type="GO" id="GO:0000026">
    <property type="term" value="F:alpha-1,2-mannosyltransferase activity"/>
    <property type="evidence" value="ECO:0007669"/>
    <property type="project" value="TreeGrafter"/>
</dbReference>
<dbReference type="PANTHER" id="PTHR22760">
    <property type="entry name" value="GLYCOSYLTRANSFERASE"/>
    <property type="match status" value="1"/>
</dbReference>
<evidence type="ECO:0000256" key="6">
    <source>
        <dbReference type="ARBA" id="ARBA00022679"/>
    </source>
</evidence>
<evidence type="ECO:0000256" key="11">
    <source>
        <dbReference type="ARBA" id="ARBA00024708"/>
    </source>
</evidence>
<keyword evidence="4" id="KW-0337">GPI-anchor biosynthesis</keyword>